<keyword evidence="3" id="KW-0813">Transport</keyword>
<feature type="transmembrane region" description="Helical" evidence="11">
    <location>
        <begin position="1127"/>
        <end position="1154"/>
    </location>
</feature>
<keyword evidence="6" id="KW-0547">Nucleotide-binding</keyword>
<evidence type="ECO:0000313" key="15">
    <source>
        <dbReference type="Proteomes" id="UP000256645"/>
    </source>
</evidence>
<keyword evidence="15" id="KW-1185">Reference proteome</keyword>
<feature type="transmembrane region" description="Helical" evidence="11">
    <location>
        <begin position="956"/>
        <end position="978"/>
    </location>
</feature>
<feature type="transmembrane region" description="Helical" evidence="11">
    <location>
        <begin position="913"/>
        <end position="936"/>
    </location>
</feature>
<reference evidence="14 15" key="1">
    <citation type="journal article" date="2018" name="IMA Fungus">
        <title>IMA Genome-F 9: Draft genome sequence of Annulohypoxylon stygium, Aspergillus mulundensis, Berkeleyomyces basicola (syn. Thielaviopsis basicola), Ceratocystis smalleyi, two Cercospora beticola strains, Coleophoma cylindrospora, Fusarium fracticaudum, Phialophora cf. hyalina, and Morchella septimelata.</title>
        <authorList>
            <person name="Wingfield B.D."/>
            <person name="Bills G.F."/>
            <person name="Dong Y."/>
            <person name="Huang W."/>
            <person name="Nel W.J."/>
            <person name="Swalarsk-Parry B.S."/>
            <person name="Vaghefi N."/>
            <person name="Wilken P.M."/>
            <person name="An Z."/>
            <person name="de Beer Z.W."/>
            <person name="De Vos L."/>
            <person name="Chen L."/>
            <person name="Duong T.A."/>
            <person name="Gao Y."/>
            <person name="Hammerbacher A."/>
            <person name="Kikkert J.R."/>
            <person name="Li Y."/>
            <person name="Li H."/>
            <person name="Li K."/>
            <person name="Li Q."/>
            <person name="Liu X."/>
            <person name="Ma X."/>
            <person name="Naidoo K."/>
            <person name="Pethybridge S.J."/>
            <person name="Sun J."/>
            <person name="Steenkamp E.T."/>
            <person name="van der Nest M.A."/>
            <person name="van Wyk S."/>
            <person name="Wingfield M.J."/>
            <person name="Xiong C."/>
            <person name="Yue Q."/>
            <person name="Zhang X."/>
        </authorList>
    </citation>
    <scope>NUCLEOTIDE SEQUENCE [LARGE SCALE GENOMIC DNA]</scope>
    <source>
        <strain evidence="14 15">BP6252</strain>
    </source>
</reference>
<feature type="domain" description="ABC transmembrane type-1" evidence="13">
    <location>
        <begin position="917"/>
        <end position="1193"/>
    </location>
</feature>
<evidence type="ECO:0000256" key="1">
    <source>
        <dbReference type="ARBA" id="ARBA00004651"/>
    </source>
</evidence>
<dbReference type="SUPFAM" id="SSF90123">
    <property type="entry name" value="ABC transporter transmembrane region"/>
    <property type="match status" value="2"/>
</dbReference>
<evidence type="ECO:0000256" key="2">
    <source>
        <dbReference type="ARBA" id="ARBA00009726"/>
    </source>
</evidence>
<evidence type="ECO:0000256" key="4">
    <source>
        <dbReference type="ARBA" id="ARBA00022475"/>
    </source>
</evidence>
<dbReference type="CDD" id="cd03244">
    <property type="entry name" value="ABCC_MRP_domain2"/>
    <property type="match status" value="1"/>
</dbReference>
<dbReference type="FunFam" id="1.20.1560.10:FF:000055">
    <property type="entry name" value="ABC multidrug transporter (Eurofung)"/>
    <property type="match status" value="1"/>
</dbReference>
<keyword evidence="9 11" id="KW-0472">Membrane</keyword>
<dbReference type="Gene3D" id="1.20.1560.10">
    <property type="entry name" value="ABC transporter type 1, transmembrane domain"/>
    <property type="match status" value="2"/>
</dbReference>
<evidence type="ECO:0000256" key="9">
    <source>
        <dbReference type="ARBA" id="ARBA00023136"/>
    </source>
</evidence>
<gene>
    <name evidence="14" type="ORF">BP6252_08137</name>
</gene>
<dbReference type="InterPro" id="IPR050173">
    <property type="entry name" value="ABC_transporter_C-like"/>
</dbReference>
<evidence type="ECO:0000256" key="3">
    <source>
        <dbReference type="ARBA" id="ARBA00022448"/>
    </source>
</evidence>
<feature type="transmembrane region" description="Helical" evidence="11">
    <location>
        <begin position="70"/>
        <end position="89"/>
    </location>
</feature>
<dbReference type="Gene3D" id="3.40.50.300">
    <property type="entry name" value="P-loop containing nucleotide triphosphate hydrolases"/>
    <property type="match status" value="2"/>
</dbReference>
<dbReference type="GO" id="GO:0016887">
    <property type="term" value="F:ATP hydrolysis activity"/>
    <property type="evidence" value="ECO:0007669"/>
    <property type="project" value="InterPro"/>
</dbReference>
<evidence type="ECO:0000256" key="6">
    <source>
        <dbReference type="ARBA" id="ARBA00022741"/>
    </source>
</evidence>
<dbReference type="EMBL" id="PDLM01000008">
    <property type="protein sequence ID" value="RDW71574.1"/>
    <property type="molecule type" value="Genomic_DNA"/>
</dbReference>
<dbReference type="CDD" id="cd03250">
    <property type="entry name" value="ABCC_MRP_domain1"/>
    <property type="match status" value="1"/>
</dbReference>
<dbReference type="PROSITE" id="PS50893">
    <property type="entry name" value="ABC_TRANSPORTER_2"/>
    <property type="match status" value="2"/>
</dbReference>
<dbReference type="Pfam" id="PF24357">
    <property type="entry name" value="TMD0_ABC"/>
    <property type="match status" value="1"/>
</dbReference>
<dbReference type="InterPro" id="IPR011527">
    <property type="entry name" value="ABC1_TM_dom"/>
</dbReference>
<protein>
    <submittedName>
        <fullName evidence="14">Cyclic peptide transporter</fullName>
    </submittedName>
</protein>
<dbReference type="InterPro" id="IPR044726">
    <property type="entry name" value="ABCC_6TM_D2"/>
</dbReference>
<feature type="domain" description="ABC transporter" evidence="12">
    <location>
        <begin position="1230"/>
        <end position="1462"/>
    </location>
</feature>
<dbReference type="Pfam" id="PF00664">
    <property type="entry name" value="ABC_membrane"/>
    <property type="match status" value="2"/>
</dbReference>
<dbReference type="PROSITE" id="PS50929">
    <property type="entry name" value="ABC_TM1F"/>
    <property type="match status" value="2"/>
</dbReference>
<dbReference type="InterPro" id="IPR003593">
    <property type="entry name" value="AAA+_ATPase"/>
</dbReference>
<evidence type="ECO:0000256" key="11">
    <source>
        <dbReference type="SAM" id="Phobius"/>
    </source>
</evidence>
<evidence type="ECO:0000256" key="8">
    <source>
        <dbReference type="ARBA" id="ARBA00022989"/>
    </source>
</evidence>
<dbReference type="InterPro" id="IPR036640">
    <property type="entry name" value="ABC1_TM_sf"/>
</dbReference>
<dbReference type="InterPro" id="IPR044746">
    <property type="entry name" value="ABCC_6TM_D1"/>
</dbReference>
<feature type="domain" description="ABC transmembrane type-1" evidence="13">
    <location>
        <begin position="275"/>
        <end position="549"/>
    </location>
</feature>
<dbReference type="STRING" id="1849047.A0A3D8RCH7"/>
<dbReference type="CDD" id="cd18579">
    <property type="entry name" value="ABC_6TM_ABCC_D1"/>
    <property type="match status" value="1"/>
</dbReference>
<dbReference type="Pfam" id="PF00005">
    <property type="entry name" value="ABC_tran"/>
    <property type="match status" value="2"/>
</dbReference>
<dbReference type="Proteomes" id="UP000256645">
    <property type="component" value="Unassembled WGS sequence"/>
</dbReference>
<evidence type="ECO:0000259" key="12">
    <source>
        <dbReference type="PROSITE" id="PS50893"/>
    </source>
</evidence>
<dbReference type="FunFam" id="3.40.50.300:FF:001854">
    <property type="entry name" value="ABC multidrug transporter (Eurofung)"/>
    <property type="match status" value="1"/>
</dbReference>
<keyword evidence="10" id="KW-0325">Glycoprotein</keyword>
<accession>A0A3D8RCH7</accession>
<dbReference type="GO" id="GO:0005524">
    <property type="term" value="F:ATP binding"/>
    <property type="evidence" value="ECO:0007669"/>
    <property type="project" value="UniProtKB-KW"/>
</dbReference>
<keyword evidence="7" id="KW-0067">ATP-binding</keyword>
<feature type="transmembrane region" description="Helical" evidence="11">
    <location>
        <begin position="1024"/>
        <end position="1043"/>
    </location>
</feature>
<comment type="caution">
    <text evidence="14">The sequence shown here is derived from an EMBL/GenBank/DDBJ whole genome shotgun (WGS) entry which is preliminary data.</text>
</comment>
<dbReference type="SUPFAM" id="SSF52540">
    <property type="entry name" value="P-loop containing nucleoside triphosphate hydrolases"/>
    <property type="match status" value="2"/>
</dbReference>
<evidence type="ECO:0000256" key="5">
    <source>
        <dbReference type="ARBA" id="ARBA00022692"/>
    </source>
</evidence>
<dbReference type="SMART" id="SM00382">
    <property type="entry name" value="AAA"/>
    <property type="match status" value="2"/>
</dbReference>
<proteinExistence type="inferred from homology"/>
<organism evidence="14 15">
    <name type="scientific">Coleophoma cylindrospora</name>
    <dbReference type="NCBI Taxonomy" id="1849047"/>
    <lineage>
        <taxon>Eukaryota</taxon>
        <taxon>Fungi</taxon>
        <taxon>Dikarya</taxon>
        <taxon>Ascomycota</taxon>
        <taxon>Pezizomycotina</taxon>
        <taxon>Leotiomycetes</taxon>
        <taxon>Helotiales</taxon>
        <taxon>Dermateaceae</taxon>
        <taxon>Coleophoma</taxon>
    </lineage>
</organism>
<evidence type="ECO:0000256" key="7">
    <source>
        <dbReference type="ARBA" id="ARBA00022840"/>
    </source>
</evidence>
<dbReference type="InterPro" id="IPR027417">
    <property type="entry name" value="P-loop_NTPase"/>
</dbReference>
<dbReference type="GO" id="GO:0005886">
    <property type="term" value="C:plasma membrane"/>
    <property type="evidence" value="ECO:0007669"/>
    <property type="project" value="UniProtKB-SubCell"/>
</dbReference>
<dbReference type="FunFam" id="3.40.50.300:FF:000838">
    <property type="entry name" value="ABC multidrug transporter (Eurofung)"/>
    <property type="match status" value="1"/>
</dbReference>
<dbReference type="InterPro" id="IPR056227">
    <property type="entry name" value="TMD0_ABC"/>
</dbReference>
<name>A0A3D8RCH7_9HELO</name>
<sequence length="1464" mass="161675">MSLNSTNFVGQSFGSSTTGHFDFSLLFENSILSILPSSLLFLVLPFRLWALRKEPPKISKSPSILYGNKLAFLALFIALQVALLVLYAANSSVRTPSALTAAVLAVLDALALLLLSHAEHFRSLRPSDITNTYLFITLLFDIARTRTLWIQHAPKPIAAVFSAMLAVKLSVAITEAVEKRGMLLPPYRHVSPEATSGIYSRAFFWWLNKIMTVGFRRVIRDEDLFPIEDDLSSIVLKRQAETLWARANKTRSHALFWSTLNANRVKLAASIFPRLALIGFRYVQPFLLSRTVDFVGRKQESDSIGWGLTGAFLVVFLGMAIASAIYSHTCYRFVTAVRGTLISMIYAKTVDLSITALNESAAVTLMSNDTESICSGFQNLHEIWAVPVELGIALWLLQRQIGLSLLAPAAVAILSAVGTMWISNYIGSAQKIWNEGIQTRIDVSTSMIGSMKAVKVLGFTPTITNIVQGLRVKELKLSFVFRRLLVAGAFFSNNMRLLAPLITILFFVPFEGALGRKFTASSAFTTLSLIAMLDGPVGTLLRTIPNLKAGLACFDRIQSFLESNSRRFHVLPLNAASNLSNVNFNNDPVALADVDVHPNMSFELQEFEVQLPHPSKVLIDVRNASFGWSFSGPPQINDVTFSVAQGSFVFIIGPVGCGKSTLLKGLMSETPSLKGFVYSISLESAFADQSPWIQNTSIRDNIIGASIFNESWYNEVIEACALQYDIAELPDSHDTIVGSRGISLSGGQKQRVALARSLYSKKELIIIDDGFSGLDAETEEQVFVRFFGQQGLLRKLGTTVLLVTHGITRLSYADQILSLDANGHITEQGTFQHLQHAGGYVEGLAIKHKFESTSARTVSGEESKITAAQPTLSTEAVKSKAKANAEEDDLKRQIGELSTYRYYFSSIGWSKTLLWLFFTVLSGLAAKLTELVITYWTNALASHGTEVNGLYMGLYGMLAGIGTIFWMVACYQFFLYLVPVSAEKLHAILLNTVMNAPLHFFTSTDTGITTNRFSQDMSIVDNDLPFALIDLIVAVAQAVTGAILMCFVAGYFALTLPPVVFAVWVIQKYYLRTSRQVRILDLEAKSPLYSHFIESLSGLVTIRAFNWSDAFVEQNLLLLDNSQKPYYLLWCIQRWLSLVLDLLVTVLAVIMMVLVVKLRNSVDSGFVGLAILNVINFSQSLAWIIRQWTSLETSIGAISRLKNFTLSTPNENLAGEDQPVAESWPEHGGIEFKNLVASYTIAGSPVLKGFDMSIKPGEKIGICGRTGSGKSSLIMTLFRLLEISSESSILVDGVDITKIARQAVRSRFNAVPQDPFFMKGNIRLNASPENIHSDTEIILALTKVELWSIVEARGGLDAQLDVDFFSHGQRQLFCLARAILRKSNIVVLDEVSSNIDVTTDKLVQRVIRDEFKQATIISVAHRLNTILDFDRVALLNNGELIEFDSPQNLLGHPSAFKELYSSSY</sequence>
<dbReference type="OrthoDB" id="6500128at2759"/>
<dbReference type="CDD" id="cd18580">
    <property type="entry name" value="ABC_6TM_ABCC_D2"/>
    <property type="match status" value="1"/>
</dbReference>
<feature type="transmembrane region" description="Helical" evidence="11">
    <location>
        <begin position="31"/>
        <end position="50"/>
    </location>
</feature>
<evidence type="ECO:0000259" key="13">
    <source>
        <dbReference type="PROSITE" id="PS50929"/>
    </source>
</evidence>
<keyword evidence="4" id="KW-1003">Cell membrane</keyword>
<keyword evidence="8 11" id="KW-1133">Transmembrane helix</keyword>
<dbReference type="InterPro" id="IPR017871">
    <property type="entry name" value="ABC_transporter-like_CS"/>
</dbReference>
<keyword evidence="5 11" id="KW-0812">Transmembrane</keyword>
<feature type="transmembrane region" description="Helical" evidence="11">
    <location>
        <begin position="401"/>
        <end position="422"/>
    </location>
</feature>
<dbReference type="InterPro" id="IPR003439">
    <property type="entry name" value="ABC_transporter-like_ATP-bd"/>
</dbReference>
<feature type="transmembrane region" description="Helical" evidence="11">
    <location>
        <begin position="304"/>
        <end position="326"/>
    </location>
</feature>
<dbReference type="PANTHER" id="PTHR24223">
    <property type="entry name" value="ATP-BINDING CASSETTE SUB-FAMILY C"/>
    <property type="match status" value="1"/>
</dbReference>
<feature type="transmembrane region" description="Helical" evidence="11">
    <location>
        <begin position="484"/>
        <end position="508"/>
    </location>
</feature>
<comment type="similarity">
    <text evidence="2">Belongs to the ABC transporter superfamily. ABCC family. Conjugate transporter (TC 3.A.1.208) subfamily.</text>
</comment>
<feature type="domain" description="ABC transporter" evidence="12">
    <location>
        <begin position="619"/>
        <end position="846"/>
    </location>
</feature>
<dbReference type="PROSITE" id="PS00211">
    <property type="entry name" value="ABC_TRANSPORTER_1"/>
    <property type="match status" value="2"/>
</dbReference>
<dbReference type="PANTHER" id="PTHR24223:SF269">
    <property type="entry name" value="ABC MULTIDRUG TRANSPORTER (EUROFUNG)-RELATED"/>
    <property type="match status" value="1"/>
</dbReference>
<dbReference type="GO" id="GO:0140359">
    <property type="term" value="F:ABC-type transporter activity"/>
    <property type="evidence" value="ECO:0007669"/>
    <property type="project" value="InterPro"/>
</dbReference>
<feature type="transmembrane region" description="Helical" evidence="11">
    <location>
        <begin position="95"/>
        <end position="115"/>
    </location>
</feature>
<comment type="subcellular location">
    <subcellularLocation>
        <location evidence="1">Cell membrane</location>
        <topology evidence="1">Multi-pass membrane protein</topology>
    </subcellularLocation>
</comment>
<dbReference type="FunFam" id="1.20.1560.10:FF:000066">
    <property type="entry name" value="ABC multidrug transporter (Eurofung)"/>
    <property type="match status" value="1"/>
</dbReference>
<evidence type="ECO:0000256" key="10">
    <source>
        <dbReference type="ARBA" id="ARBA00023180"/>
    </source>
</evidence>
<evidence type="ECO:0000313" key="14">
    <source>
        <dbReference type="EMBL" id="RDW71574.1"/>
    </source>
</evidence>